<dbReference type="GO" id="GO:0006887">
    <property type="term" value="P:exocytosis"/>
    <property type="evidence" value="ECO:0007669"/>
    <property type="project" value="TreeGrafter"/>
</dbReference>
<evidence type="ECO:0000313" key="7">
    <source>
        <dbReference type="EMBL" id="TID30710.1"/>
    </source>
</evidence>
<dbReference type="Proteomes" id="UP000307173">
    <property type="component" value="Unassembled WGS sequence"/>
</dbReference>
<dbReference type="EMBL" id="SELW01000121">
    <property type="protein sequence ID" value="TID30710.1"/>
    <property type="molecule type" value="Genomic_DNA"/>
</dbReference>
<dbReference type="GO" id="GO:0035621">
    <property type="term" value="P:ER to Golgi ceramide transport"/>
    <property type="evidence" value="ECO:0007669"/>
    <property type="project" value="TreeGrafter"/>
</dbReference>
<dbReference type="SUPFAM" id="SSF144000">
    <property type="entry name" value="Oxysterol-binding protein-like"/>
    <property type="match status" value="1"/>
</dbReference>
<dbReference type="Gene3D" id="3.30.70.3490">
    <property type="match status" value="1"/>
</dbReference>
<dbReference type="InterPro" id="IPR011993">
    <property type="entry name" value="PH-like_dom_sf"/>
</dbReference>
<keyword evidence="3" id="KW-0445">Lipid transport</keyword>
<dbReference type="InterPro" id="IPR041680">
    <property type="entry name" value="PH_8"/>
</dbReference>
<accession>A0A4V4NG56</accession>
<dbReference type="GO" id="GO:0030011">
    <property type="term" value="P:maintenance of cell polarity"/>
    <property type="evidence" value="ECO:0007669"/>
    <property type="project" value="TreeGrafter"/>
</dbReference>
<evidence type="ECO:0000256" key="2">
    <source>
        <dbReference type="ARBA" id="ARBA00022448"/>
    </source>
</evidence>
<dbReference type="FunFam" id="2.40.160.120:FF:000001">
    <property type="entry name" value="Oxysterol-binding protein"/>
    <property type="match status" value="1"/>
</dbReference>
<feature type="region of interest" description="Disordered" evidence="5">
    <location>
        <begin position="406"/>
        <end position="508"/>
    </location>
</feature>
<feature type="compositionally biased region" description="Acidic residues" evidence="5">
    <location>
        <begin position="352"/>
        <end position="364"/>
    </location>
</feature>
<feature type="region of interest" description="Disordered" evidence="5">
    <location>
        <begin position="950"/>
        <end position="973"/>
    </location>
</feature>
<evidence type="ECO:0000256" key="5">
    <source>
        <dbReference type="SAM" id="MobiDB-lite"/>
    </source>
</evidence>
<keyword evidence="2" id="KW-0813">Transport</keyword>
<feature type="compositionally biased region" description="Polar residues" evidence="5">
    <location>
        <begin position="433"/>
        <end position="445"/>
    </location>
</feature>
<dbReference type="InterPro" id="IPR001849">
    <property type="entry name" value="PH_domain"/>
</dbReference>
<gene>
    <name evidence="7" type="ORF">CANINC_000626</name>
</gene>
<dbReference type="GO" id="GO:0005829">
    <property type="term" value="C:cytosol"/>
    <property type="evidence" value="ECO:0007669"/>
    <property type="project" value="TreeGrafter"/>
</dbReference>
<keyword evidence="8" id="KW-1185">Reference proteome</keyword>
<dbReference type="SUPFAM" id="SSF50729">
    <property type="entry name" value="PH domain-like"/>
    <property type="match status" value="1"/>
</dbReference>
<evidence type="ECO:0000256" key="3">
    <source>
        <dbReference type="ARBA" id="ARBA00023055"/>
    </source>
</evidence>
<dbReference type="PANTHER" id="PTHR10972">
    <property type="entry name" value="OXYSTEROL-BINDING PROTEIN-RELATED"/>
    <property type="match status" value="1"/>
</dbReference>
<dbReference type="InterPro" id="IPR037239">
    <property type="entry name" value="OSBP_sf"/>
</dbReference>
<dbReference type="STRING" id="52247.A0A4V4NG56"/>
<evidence type="ECO:0000259" key="6">
    <source>
        <dbReference type="PROSITE" id="PS50003"/>
    </source>
</evidence>
<dbReference type="GO" id="GO:0034727">
    <property type="term" value="P:piecemeal microautophagy of the nucleus"/>
    <property type="evidence" value="ECO:0007669"/>
    <property type="project" value="TreeGrafter"/>
</dbReference>
<dbReference type="GO" id="GO:0032934">
    <property type="term" value="F:sterol binding"/>
    <property type="evidence" value="ECO:0007669"/>
    <property type="project" value="TreeGrafter"/>
</dbReference>
<feature type="compositionally biased region" description="Basic and acidic residues" evidence="5">
    <location>
        <begin position="468"/>
        <end position="477"/>
    </location>
</feature>
<comment type="caution">
    <text evidence="7">The sequence shown here is derived from an EMBL/GenBank/DDBJ whole genome shotgun (WGS) entry which is preliminary data.</text>
</comment>
<dbReference type="PANTHER" id="PTHR10972:SF203">
    <property type="entry name" value="OXYSTEROL-BINDING PROTEIN HOMOLOG 3"/>
    <property type="match status" value="1"/>
</dbReference>
<evidence type="ECO:0000313" key="8">
    <source>
        <dbReference type="Proteomes" id="UP000307173"/>
    </source>
</evidence>
<dbReference type="InterPro" id="IPR036598">
    <property type="entry name" value="GOLD_dom_sf"/>
</dbReference>
<evidence type="ECO:0000256" key="4">
    <source>
        <dbReference type="ARBA" id="ARBA00023121"/>
    </source>
</evidence>
<reference evidence="7 8" key="1">
    <citation type="journal article" date="2019" name="Front. Genet.">
        <title>Whole-Genome Sequencing of the Opportunistic Yeast Pathogen Candida inconspicua Uncovers Its Hybrid Origin.</title>
        <authorList>
            <person name="Mixao V."/>
            <person name="Hansen A.P."/>
            <person name="Saus E."/>
            <person name="Boekhout T."/>
            <person name="Lass-Florl C."/>
            <person name="Gabaldon T."/>
        </authorList>
    </citation>
    <scope>NUCLEOTIDE SEQUENCE [LARGE SCALE GENOMIC DNA]</scope>
    <source>
        <strain evidence="7 8">CBS 180</strain>
    </source>
</reference>
<keyword evidence="4" id="KW-0446">Lipid-binding</keyword>
<feature type="compositionally biased region" description="Low complexity" evidence="5">
    <location>
        <begin position="484"/>
        <end position="508"/>
    </location>
</feature>
<feature type="compositionally biased region" description="Low complexity" evidence="5">
    <location>
        <begin position="418"/>
        <end position="431"/>
    </location>
</feature>
<dbReference type="GO" id="GO:0032541">
    <property type="term" value="C:cortical endoplasmic reticulum"/>
    <property type="evidence" value="ECO:0007669"/>
    <property type="project" value="TreeGrafter"/>
</dbReference>
<dbReference type="Pfam" id="PF01237">
    <property type="entry name" value="Oxysterol_BP"/>
    <property type="match status" value="1"/>
</dbReference>
<dbReference type="SMART" id="SM00233">
    <property type="entry name" value="PH"/>
    <property type="match status" value="1"/>
</dbReference>
<dbReference type="GO" id="GO:0005886">
    <property type="term" value="C:plasma membrane"/>
    <property type="evidence" value="ECO:0007669"/>
    <property type="project" value="TreeGrafter"/>
</dbReference>
<feature type="compositionally biased region" description="Basic and acidic residues" evidence="5">
    <location>
        <begin position="365"/>
        <end position="381"/>
    </location>
</feature>
<evidence type="ECO:0000256" key="1">
    <source>
        <dbReference type="ARBA" id="ARBA00008842"/>
    </source>
</evidence>
<dbReference type="Pfam" id="PF15409">
    <property type="entry name" value="PH_8"/>
    <property type="match status" value="1"/>
</dbReference>
<feature type="region of interest" description="Disordered" evidence="5">
    <location>
        <begin position="988"/>
        <end position="1007"/>
    </location>
</feature>
<proteinExistence type="inferred from homology"/>
<dbReference type="GO" id="GO:0097038">
    <property type="term" value="C:perinuclear endoplasmic reticulum"/>
    <property type="evidence" value="ECO:0007669"/>
    <property type="project" value="TreeGrafter"/>
</dbReference>
<protein>
    <recommendedName>
        <fullName evidence="6">PH domain-containing protein</fullName>
    </recommendedName>
</protein>
<dbReference type="GO" id="GO:0006897">
    <property type="term" value="P:endocytosis"/>
    <property type="evidence" value="ECO:0007669"/>
    <property type="project" value="TreeGrafter"/>
</dbReference>
<comment type="similarity">
    <text evidence="1">Belongs to the OSBP family.</text>
</comment>
<feature type="region of interest" description="Disordered" evidence="5">
    <location>
        <begin position="340"/>
        <end position="381"/>
    </location>
</feature>
<organism evidence="7 8">
    <name type="scientific">Pichia inconspicua</name>
    <dbReference type="NCBI Taxonomy" id="52247"/>
    <lineage>
        <taxon>Eukaryota</taxon>
        <taxon>Fungi</taxon>
        <taxon>Dikarya</taxon>
        <taxon>Ascomycota</taxon>
        <taxon>Saccharomycotina</taxon>
        <taxon>Pichiomycetes</taxon>
        <taxon>Pichiales</taxon>
        <taxon>Pichiaceae</taxon>
        <taxon>Pichia</taxon>
    </lineage>
</organism>
<feature type="compositionally biased region" description="Basic residues" evidence="5">
    <location>
        <begin position="446"/>
        <end position="460"/>
    </location>
</feature>
<name>A0A4V4NG56_9ASCO</name>
<dbReference type="Gene3D" id="2.40.160.120">
    <property type="match status" value="1"/>
</dbReference>
<dbReference type="InterPro" id="IPR000648">
    <property type="entry name" value="Oxysterol-bd"/>
</dbReference>
<dbReference type="PROSITE" id="PS50003">
    <property type="entry name" value="PH_DOMAIN"/>
    <property type="match status" value="1"/>
</dbReference>
<dbReference type="Gene3D" id="2.30.29.30">
    <property type="entry name" value="Pleckstrin-homology domain (PH domain)/Phosphotyrosine-binding domain (PTB)"/>
    <property type="match status" value="1"/>
</dbReference>
<sequence length="1043" mass="118200">MPETFEIRSKAFTIKWVDVPPNCKVEWKIRPLKNSINLGIYQQKSEVIDQNRNSNGIPHSTELIENLSTDEVNQLPYRFFQNKDQARNSLDLPSNSKKSNNTVSTTNSAGISLEFNLEKHLTKYKWIGRCPSDTIQKDVIESKNGGLFAFVFDNTFSKTKAKTVIFQYEIQPMESPIISQPNSQDKELSVKFDLNTNTKSNSKKLNKSATVVNVNGVQYLEGNLMKRRRNNNKSGKHFNKRFFSLNLHYGILYYYSNEKSSIIRGNMMINQAVVSADSTELMFYLDSGMEQWVLKALNEQEFNTWVKAYNYIKNQHKQMKELQGKRVRSISEILSDDDNDTFYDVNSSQNSDDSENELSLDNEDHDNGNERPGRKEMNPQFKVVDEKIKSLKEMVKDLIKQDDFSELSPRLNPVGAQSRSTSTSTGNTRQRASTRGSESAPTNATMKRKPSFLNRLRKKTSSSSASIPDEKNGDETRGNSFVNTSPTLSSRTSSPTVESSSSFVSLSSKGFNRPNLDTVLEKLIQLENEYEVLTRQESGNNKNRSTSARSLSRSTRAISIFSQEFFDAQEYAEEAIDGVVMIQSNESDIESVYDGKQKDTSKADLKKLSFIDESSDESSVGSTVDEEVVSSLAKDLLADENIDDSKQDTAIGNDLSPLPYKGVFKPRSDIKPAACDPPSLISILRKGVGKDLSNMAMPITTNEPLSFLQTYAESLEYCNLINDAFNSPIETGERLLKLGAFAVSYLSSYKDKVRSTRKPFNPLLGETFELVRPDLNIRVITEKVIHKPFVMAAHVDSSDWVIDHNICPTQKFYGKTAEIIMDGTLRLRHKNGEVYEWGQPTTTMRNVISITGEKYTEPTEPITIKSNKGFKCVVNFISSNTRFSSSRSEKIELKVFDRLGKPLKLTASGTWTSHITLSTGETIWKAEPELHDHAKKYGFTKFACSLNHMDPIHEDSSPTDSRRRPDQRLYENGDVDKADILKKELEEKQRQRRKDANGNDVIHKPAFFKQGDGGKLDWTLNTGEDGYWSRRKRKDWNGVLNLW</sequence>
<dbReference type="SUPFAM" id="SSF101576">
    <property type="entry name" value="Supernatant protein factor (SPF), C-terminal domain"/>
    <property type="match status" value="1"/>
</dbReference>
<feature type="domain" description="PH" evidence="6">
    <location>
        <begin position="217"/>
        <end position="314"/>
    </location>
</feature>
<dbReference type="OrthoDB" id="1854502at2759"/>
<feature type="compositionally biased region" description="Basic and acidic residues" evidence="5">
    <location>
        <begin position="988"/>
        <end position="1003"/>
    </location>
</feature>
<dbReference type="GO" id="GO:0120009">
    <property type="term" value="P:intermembrane lipid transfer"/>
    <property type="evidence" value="ECO:0007669"/>
    <property type="project" value="UniProtKB-ARBA"/>
</dbReference>
<dbReference type="AlphaFoldDB" id="A0A4V4NG56"/>